<dbReference type="GO" id="GO:0010181">
    <property type="term" value="F:FMN binding"/>
    <property type="evidence" value="ECO:0007669"/>
    <property type="project" value="UniProtKB-UniRule"/>
</dbReference>
<dbReference type="PROSITE" id="PS01064">
    <property type="entry name" value="PYRIDOX_OXIDASE"/>
    <property type="match status" value="1"/>
</dbReference>
<feature type="binding site" evidence="5 6">
    <location>
        <position position="124"/>
    </location>
    <ligand>
        <name>substrate</name>
    </ligand>
</feature>
<evidence type="ECO:0000256" key="6">
    <source>
        <dbReference type="PIRSR" id="PIRSR000190-1"/>
    </source>
</evidence>
<dbReference type="InterPro" id="IPR000659">
    <property type="entry name" value="Pyridox_Oxase"/>
</dbReference>
<dbReference type="Gene3D" id="2.30.110.10">
    <property type="entry name" value="Electron Transport, Fmn-binding Protein, Chain A"/>
    <property type="match status" value="1"/>
</dbReference>
<dbReference type="RefSeq" id="WP_025004340.1">
    <property type="nucleotide sequence ID" value="NZ_JASBZX010000013.1"/>
</dbReference>
<dbReference type="InterPro" id="IPR011576">
    <property type="entry name" value="Pyridox_Oxase_N"/>
</dbReference>
<dbReference type="eggNOG" id="COG0259">
    <property type="taxonomic scope" value="Bacteria"/>
</dbReference>
<evidence type="ECO:0000256" key="3">
    <source>
        <dbReference type="ARBA" id="ARBA00022643"/>
    </source>
</evidence>
<dbReference type="AlphaFoldDB" id="A0A0A2E4D0"/>
<feature type="binding site" evidence="5 6">
    <location>
        <position position="67"/>
    </location>
    <ligand>
        <name>substrate</name>
    </ligand>
</feature>
<dbReference type="InterPro" id="IPR019576">
    <property type="entry name" value="Pyridoxamine_oxidase_dimer_C"/>
</dbReference>
<comment type="function">
    <text evidence="5">Catalyzes the oxidation of either pyridoxine 5'-phosphate (PNP) or pyridoxamine 5'-phosphate (PMP) into pyridoxal 5'-phosphate (PLP).</text>
</comment>
<feature type="binding site" evidence="5">
    <location>
        <begin position="77"/>
        <end position="78"/>
    </location>
    <ligand>
        <name>FMN</name>
        <dbReference type="ChEBI" id="CHEBI:58210"/>
    </ligand>
</feature>
<comment type="catalytic activity">
    <reaction evidence="5">
        <text>pyridoxine 5'-phosphate + O2 = pyridoxal 5'-phosphate + H2O2</text>
        <dbReference type="Rhea" id="RHEA:15149"/>
        <dbReference type="ChEBI" id="CHEBI:15379"/>
        <dbReference type="ChEBI" id="CHEBI:16240"/>
        <dbReference type="ChEBI" id="CHEBI:58589"/>
        <dbReference type="ChEBI" id="CHEBI:597326"/>
        <dbReference type="EC" id="1.4.3.5"/>
    </reaction>
</comment>
<dbReference type="GO" id="GO:0004733">
    <property type="term" value="F:pyridoxamine phosphate oxidase activity"/>
    <property type="evidence" value="ECO:0007669"/>
    <property type="project" value="UniProtKB-UniRule"/>
</dbReference>
<dbReference type="HAMAP" id="MF_01629">
    <property type="entry name" value="PdxH"/>
    <property type="match status" value="1"/>
</dbReference>
<feature type="binding site" evidence="5 6">
    <location>
        <position position="132"/>
    </location>
    <ligand>
        <name>substrate</name>
    </ligand>
</feature>
<feature type="binding site" evidence="5 7">
    <location>
        <position position="186"/>
    </location>
    <ligand>
        <name>FMN</name>
        <dbReference type="ChEBI" id="CHEBI:58210"/>
    </ligand>
</feature>
<dbReference type="NCBIfam" id="NF004231">
    <property type="entry name" value="PRK05679.1"/>
    <property type="match status" value="1"/>
</dbReference>
<feature type="binding site" evidence="5 7">
    <location>
        <begin position="141"/>
        <end position="142"/>
    </location>
    <ligand>
        <name>FMN</name>
        <dbReference type="ChEBI" id="CHEBI:58210"/>
    </ligand>
</feature>
<dbReference type="EMBL" id="JRFA01000019">
    <property type="protein sequence ID" value="KGN73726.1"/>
    <property type="molecule type" value="Genomic_DNA"/>
</dbReference>
<evidence type="ECO:0000313" key="11">
    <source>
        <dbReference type="Proteomes" id="UP000030103"/>
    </source>
</evidence>
<comment type="subunit">
    <text evidence="5">Homodimer.</text>
</comment>
<dbReference type="EC" id="1.4.3.5" evidence="5"/>
<evidence type="ECO:0000256" key="1">
    <source>
        <dbReference type="ARBA" id="ARBA00007301"/>
    </source>
</evidence>
<dbReference type="PIRSF" id="PIRSF000190">
    <property type="entry name" value="Pyd_amn-ph_oxd"/>
    <property type="match status" value="1"/>
</dbReference>
<evidence type="ECO:0000313" key="10">
    <source>
        <dbReference type="EMBL" id="KGN73726.1"/>
    </source>
</evidence>
<name>A0A0A2E4D0_9PORP</name>
<feature type="domain" description="Pyridoxine 5'-phosphate oxidase dimerisation C-terminal" evidence="9">
    <location>
        <begin position="173"/>
        <end position="214"/>
    </location>
</feature>
<keyword evidence="5" id="KW-0664">Pyridoxine biosynthesis</keyword>
<keyword evidence="2 5" id="KW-0285">Flavoprotein</keyword>
<feature type="binding site" evidence="5 6">
    <location>
        <position position="128"/>
    </location>
    <ligand>
        <name>substrate</name>
    </ligand>
</feature>
<dbReference type="SUPFAM" id="SSF50475">
    <property type="entry name" value="FMN-binding split barrel"/>
    <property type="match status" value="1"/>
</dbReference>
<comment type="catalytic activity">
    <reaction evidence="5">
        <text>pyridoxamine 5'-phosphate + O2 + H2O = pyridoxal 5'-phosphate + H2O2 + NH4(+)</text>
        <dbReference type="Rhea" id="RHEA:15817"/>
        <dbReference type="ChEBI" id="CHEBI:15377"/>
        <dbReference type="ChEBI" id="CHEBI:15379"/>
        <dbReference type="ChEBI" id="CHEBI:16240"/>
        <dbReference type="ChEBI" id="CHEBI:28938"/>
        <dbReference type="ChEBI" id="CHEBI:58451"/>
        <dbReference type="ChEBI" id="CHEBI:597326"/>
        <dbReference type="EC" id="1.4.3.5"/>
    </reaction>
</comment>
<keyword evidence="3 5" id="KW-0288">FMN</keyword>
<comment type="caution">
    <text evidence="10">The sequence shown here is derived from an EMBL/GenBank/DDBJ whole genome shotgun (WGS) entry which is preliminary data.</text>
</comment>
<dbReference type="NCBIfam" id="TIGR00558">
    <property type="entry name" value="pdxH"/>
    <property type="match status" value="1"/>
</dbReference>
<dbReference type="Proteomes" id="UP000030103">
    <property type="component" value="Unassembled WGS sequence"/>
</dbReference>
<dbReference type="UniPathway" id="UPA01068">
    <property type="reaction ID" value="UER00304"/>
</dbReference>
<feature type="binding site" evidence="5 7">
    <location>
        <begin position="62"/>
        <end position="67"/>
    </location>
    <ligand>
        <name>FMN</name>
        <dbReference type="ChEBI" id="CHEBI:58210"/>
    </ligand>
</feature>
<dbReference type="InterPro" id="IPR019740">
    <property type="entry name" value="Pyridox_Oxase_CS"/>
</dbReference>
<dbReference type="Pfam" id="PF10590">
    <property type="entry name" value="PNP_phzG_C"/>
    <property type="match status" value="1"/>
</dbReference>
<feature type="binding site" evidence="5 7">
    <location>
        <position position="106"/>
    </location>
    <ligand>
        <name>FMN</name>
        <dbReference type="ChEBI" id="CHEBI:58210"/>
    </ligand>
</feature>
<evidence type="ECO:0000256" key="7">
    <source>
        <dbReference type="PIRSR" id="PIRSR000190-2"/>
    </source>
</evidence>
<reference evidence="10 11" key="1">
    <citation type="submission" date="2014-09" db="EMBL/GenBank/DDBJ databases">
        <title>Draft Genome Sequence of Porphyromonas macacae COT-192_OH2859.</title>
        <authorList>
            <person name="Wallis C."/>
            <person name="Deusch O."/>
            <person name="O'Flynn C."/>
            <person name="Davis I."/>
            <person name="Horsfall A."/>
            <person name="Kirkwood N."/>
            <person name="Harris S."/>
            <person name="Eisen J.A."/>
            <person name="Coil D.A."/>
            <person name="Darling A.E."/>
            <person name="Jospin G."/>
            <person name="Alexiev A."/>
        </authorList>
    </citation>
    <scope>NUCLEOTIDE SEQUENCE [LARGE SCALE GENOMIC DNA]</scope>
    <source>
        <strain evidence="11">COT-192 OH2859</strain>
    </source>
</reference>
<comment type="pathway">
    <text evidence="5">Cofactor metabolism; pyridoxal 5'-phosphate salvage; pyridoxal 5'-phosphate from pyridoxine 5'-phosphate: step 1/1.</text>
</comment>
<comment type="pathway">
    <text evidence="5">Cofactor metabolism; pyridoxal 5'-phosphate salvage; pyridoxal 5'-phosphate from pyridoxamine 5'-phosphate: step 1/1.</text>
</comment>
<evidence type="ECO:0000256" key="5">
    <source>
        <dbReference type="HAMAP-Rule" id="MF_01629"/>
    </source>
</evidence>
<comment type="cofactor">
    <cofactor evidence="5 7">
        <name>FMN</name>
        <dbReference type="ChEBI" id="CHEBI:58210"/>
    </cofactor>
    <text evidence="5 7">Binds 1 FMN per subunit.</text>
</comment>
<comment type="similarity">
    <text evidence="1 5">Belongs to the pyridoxamine 5'-phosphate oxidase family.</text>
</comment>
<keyword evidence="4 5" id="KW-0560">Oxidoreductase</keyword>
<feature type="domain" description="Pyridoxamine 5'-phosphate oxidase N-terminal" evidence="8">
    <location>
        <begin position="35"/>
        <end position="157"/>
    </location>
</feature>
<gene>
    <name evidence="5" type="primary">pdxH</name>
    <name evidence="10" type="ORF">HQ47_07215</name>
</gene>
<dbReference type="GO" id="GO:0008615">
    <property type="term" value="P:pyridoxine biosynthetic process"/>
    <property type="evidence" value="ECO:0007669"/>
    <property type="project" value="UniProtKB-UniRule"/>
</dbReference>
<sequence length="214" mass="24861">MDLHLENVRREYTARSLSWKDMPVNPHDLVTKWIQEAVDNKVNEPTAVIVCTATPDGHPSARTVLLKELLDEEFIFYSNYNSRKGQQMKSNPYVSLTFLWHEMERQIHIEGTVRHVSPEVSDAYFRTRPYKSRVGARISPQSQPIPGRSFIVAEFAKESLKFIGREVPRPDSWGGFAVKAVRIEFWQGRESRLHDRFLYEKQPDGTWSFGRIAP</sequence>
<feature type="binding site" evidence="5 7">
    <location>
        <position position="83"/>
    </location>
    <ligand>
        <name>FMN</name>
        <dbReference type="ChEBI" id="CHEBI:58210"/>
    </ligand>
</feature>
<proteinExistence type="inferred from homology"/>
<feature type="binding site" evidence="5 7">
    <location>
        <position position="196"/>
    </location>
    <ligand>
        <name>FMN</name>
        <dbReference type="ChEBI" id="CHEBI:58210"/>
    </ligand>
</feature>
<dbReference type="Pfam" id="PF01243">
    <property type="entry name" value="PNPOx_N"/>
    <property type="match status" value="1"/>
</dbReference>
<dbReference type="PANTHER" id="PTHR10851:SF0">
    <property type="entry name" value="PYRIDOXINE-5'-PHOSPHATE OXIDASE"/>
    <property type="match status" value="1"/>
</dbReference>
<accession>A0A0A2E4D0</accession>
<protein>
    <recommendedName>
        <fullName evidence="5">Pyridoxine/pyridoxamine 5'-phosphate oxidase</fullName>
        <ecNumber evidence="5">1.4.3.5</ecNumber>
    </recommendedName>
    <alternativeName>
        <fullName evidence="5">PNP/PMP oxidase</fullName>
        <shortName evidence="5">PNPOx</shortName>
    </alternativeName>
    <alternativeName>
        <fullName evidence="5">Pyridoxal 5'-phosphate synthase</fullName>
    </alternativeName>
</protein>
<evidence type="ECO:0000256" key="2">
    <source>
        <dbReference type="ARBA" id="ARBA00022630"/>
    </source>
</evidence>
<organism evidence="10 11">
    <name type="scientific">Porphyromonas macacae</name>
    <dbReference type="NCBI Taxonomy" id="28115"/>
    <lineage>
        <taxon>Bacteria</taxon>
        <taxon>Pseudomonadati</taxon>
        <taxon>Bacteroidota</taxon>
        <taxon>Bacteroidia</taxon>
        <taxon>Bacteroidales</taxon>
        <taxon>Porphyromonadaceae</taxon>
        <taxon>Porphyromonas</taxon>
    </lineage>
</organism>
<evidence type="ECO:0000259" key="9">
    <source>
        <dbReference type="Pfam" id="PF10590"/>
    </source>
</evidence>
<feature type="binding site" evidence="5 6">
    <location>
        <begin position="192"/>
        <end position="194"/>
    </location>
    <ligand>
        <name>substrate</name>
    </ligand>
</feature>
<dbReference type="OrthoDB" id="9780392at2"/>
<feature type="binding site" evidence="6">
    <location>
        <begin position="9"/>
        <end position="12"/>
    </location>
    <ligand>
        <name>substrate</name>
    </ligand>
</feature>
<feature type="binding site" evidence="5 7">
    <location>
        <position position="84"/>
    </location>
    <ligand>
        <name>FMN</name>
        <dbReference type="ChEBI" id="CHEBI:58210"/>
    </ligand>
</feature>
<evidence type="ECO:0000259" key="8">
    <source>
        <dbReference type="Pfam" id="PF01243"/>
    </source>
</evidence>
<dbReference type="STRING" id="28115.HQ47_07215"/>
<keyword evidence="11" id="KW-1185">Reference proteome</keyword>
<evidence type="ECO:0000256" key="4">
    <source>
        <dbReference type="ARBA" id="ARBA00023002"/>
    </source>
</evidence>
<dbReference type="InterPro" id="IPR012349">
    <property type="entry name" value="Split_barrel_FMN-bd"/>
</dbReference>
<dbReference type="PANTHER" id="PTHR10851">
    <property type="entry name" value="PYRIDOXINE-5-PHOSPHATE OXIDASE"/>
    <property type="match status" value="1"/>
</dbReference>